<feature type="domain" description="GBF-interacting protein 1 N-terminal" evidence="2">
    <location>
        <begin position="10"/>
        <end position="69"/>
    </location>
</feature>
<reference evidence="3" key="1">
    <citation type="submission" date="2023-05" db="EMBL/GenBank/DDBJ databases">
        <title>Nepenthes gracilis genome sequencing.</title>
        <authorList>
            <person name="Fukushima K."/>
        </authorList>
    </citation>
    <scope>NUCLEOTIDE SEQUENCE</scope>
    <source>
        <strain evidence="3">SING2019-196</strain>
    </source>
</reference>
<dbReference type="InterPro" id="IPR009060">
    <property type="entry name" value="UBA-like_sf"/>
</dbReference>
<dbReference type="SUPFAM" id="SSF46934">
    <property type="entry name" value="UBA-like"/>
    <property type="match status" value="1"/>
</dbReference>
<comment type="caution">
    <text evidence="3">The sequence shown here is derived from an EMBL/GenBank/DDBJ whole genome shotgun (WGS) entry which is preliminary data.</text>
</comment>
<feature type="compositionally biased region" description="Polar residues" evidence="1">
    <location>
        <begin position="252"/>
        <end position="290"/>
    </location>
</feature>
<protein>
    <recommendedName>
        <fullName evidence="2">GBF-interacting protein 1 N-terminal domain-containing protein</fullName>
    </recommendedName>
</protein>
<feature type="region of interest" description="Disordered" evidence="1">
    <location>
        <begin position="61"/>
        <end position="142"/>
    </location>
</feature>
<name>A0AAD3SJZ1_NEPGR</name>
<sequence length="870" mass="92081">MSGGFRVSTIPSNVRKTIQNLKEITGNNCEEEIYAMLKECSMDPNETVNRLLAQDTFHEVKRKRDRKKENLNNQETADSRWKTGRPPGRGSWGDRGNYSSRYAADARGGRNSALGKENGPNQPSDKASIISSSPEVQETMNREKTPIASSVTVMANGPIGAVSGGTKDVHIPQASAGSVIMQPEESEQKQSPIGASKKFSVAVAKRDGRGQSVPSSDSTSVSDCLYSASDPVRAPFNDSPGAVGATKREVESQWNPVERNSSRSTGSKPSTGSEFQNFPTQGRIKSQGAKNQLAEFSQPSSFSAHGGSSSSSRPSSNYGSRSQQVVASQKGLSKEWKPKATILNTVQGSKTPALSEELPVSVEAGDHFQPLQSVPNPEVATSEVQKELEGLNIGDTQHVFIPNHIHVPEAVRTGLTFGSFDAAFLISEMNVNDPESEKYSKPISETPEGVEAVVEPAMSQNILATSEEGDYADHLQSPAQVPETMSSGNVDAPSSLVPDINDSKEATGGPQQSIGHTSAYSFGPVPPMLGNPLAQFESSETQGQDVYRIPGSVQPVDPASLFAQFYRSGACTDGRVSPFSSAGVATNYNGNVATLATQTSLSSHEGGNSVVLSTSGQAPLASQAAGVMQNPIAVNQQAVPVFRQPAGVHIPHFPPNYFPYGHYFSPLYVPPPAIHQFLSNNAFSQQGQPGNIYPGPPAATAPGMKYSLAQYKPGNNTGNPTHIGVAGSYGPYGPSPFGYNPGSAATAGNSAANEDLAAAQFKESNVYITGQQSEGSAVWIAASNRDIASLPASSFYNLPPQSQHVTFTPTQAGHGTFAGIYHPAQAVTAAMVHPLLQQSQAMAGPVDMVGPATGVYQQPQHSQMNWPNNY</sequence>
<dbReference type="Pfam" id="PF06972">
    <property type="entry name" value="GIP1_N"/>
    <property type="match status" value="1"/>
</dbReference>
<dbReference type="InterPro" id="IPR009719">
    <property type="entry name" value="GIP1_N"/>
</dbReference>
<evidence type="ECO:0000313" key="4">
    <source>
        <dbReference type="Proteomes" id="UP001279734"/>
    </source>
</evidence>
<dbReference type="AlphaFoldDB" id="A0AAD3SJZ1"/>
<feature type="compositionally biased region" description="Polar residues" evidence="1">
    <location>
        <begin position="119"/>
        <end position="139"/>
    </location>
</feature>
<keyword evidence="4" id="KW-1185">Reference proteome</keyword>
<dbReference type="InterPro" id="IPR044277">
    <property type="entry name" value="GIP1"/>
</dbReference>
<feature type="compositionally biased region" description="Polar residues" evidence="1">
    <location>
        <begin position="477"/>
        <end position="489"/>
    </location>
</feature>
<dbReference type="PANTHER" id="PTHR46775:SF1">
    <property type="entry name" value="FLOCCULATION PROTEIN (DUF1296)"/>
    <property type="match status" value="1"/>
</dbReference>
<gene>
    <name evidence="3" type="ORF">Nepgr_013843</name>
</gene>
<evidence type="ECO:0000256" key="1">
    <source>
        <dbReference type="SAM" id="MobiDB-lite"/>
    </source>
</evidence>
<dbReference type="GO" id="GO:0051082">
    <property type="term" value="F:unfolded protein binding"/>
    <property type="evidence" value="ECO:0007669"/>
    <property type="project" value="TreeGrafter"/>
</dbReference>
<feature type="region of interest" description="Disordered" evidence="1">
    <location>
        <begin position="470"/>
        <end position="522"/>
    </location>
</feature>
<dbReference type="Proteomes" id="UP001279734">
    <property type="component" value="Unassembled WGS sequence"/>
</dbReference>
<evidence type="ECO:0000259" key="2">
    <source>
        <dbReference type="Pfam" id="PF06972"/>
    </source>
</evidence>
<feature type="compositionally biased region" description="Low complexity" evidence="1">
    <location>
        <begin position="297"/>
        <end position="322"/>
    </location>
</feature>
<feature type="region of interest" description="Disordered" evidence="1">
    <location>
        <begin position="206"/>
        <end position="333"/>
    </location>
</feature>
<feature type="compositionally biased region" description="Low complexity" evidence="1">
    <location>
        <begin position="212"/>
        <end position="223"/>
    </location>
</feature>
<dbReference type="EMBL" id="BSYO01000011">
    <property type="protein sequence ID" value="GMH12002.1"/>
    <property type="molecule type" value="Genomic_DNA"/>
</dbReference>
<evidence type="ECO:0000313" key="3">
    <source>
        <dbReference type="EMBL" id="GMH12002.1"/>
    </source>
</evidence>
<proteinExistence type="predicted"/>
<dbReference type="PANTHER" id="PTHR46775">
    <property type="entry name" value="FLOCCULATION PROTEIN (DUF1296)"/>
    <property type="match status" value="1"/>
</dbReference>
<organism evidence="3 4">
    <name type="scientific">Nepenthes gracilis</name>
    <name type="common">Slender pitcher plant</name>
    <dbReference type="NCBI Taxonomy" id="150966"/>
    <lineage>
        <taxon>Eukaryota</taxon>
        <taxon>Viridiplantae</taxon>
        <taxon>Streptophyta</taxon>
        <taxon>Embryophyta</taxon>
        <taxon>Tracheophyta</taxon>
        <taxon>Spermatophyta</taxon>
        <taxon>Magnoliopsida</taxon>
        <taxon>eudicotyledons</taxon>
        <taxon>Gunneridae</taxon>
        <taxon>Pentapetalae</taxon>
        <taxon>Caryophyllales</taxon>
        <taxon>Nepenthaceae</taxon>
        <taxon>Nepenthes</taxon>
    </lineage>
</organism>
<accession>A0AAD3SJZ1</accession>
<feature type="compositionally biased region" description="Polar residues" evidence="1">
    <location>
        <begin position="509"/>
        <end position="520"/>
    </location>
</feature>